<dbReference type="PROSITE" id="PS50887">
    <property type="entry name" value="GGDEF"/>
    <property type="match status" value="1"/>
</dbReference>
<accession>F2JGX3</accession>
<dbReference type="KEGG" id="cle:Clole_3630"/>
<evidence type="ECO:0000259" key="1">
    <source>
        <dbReference type="PROSITE" id="PS50887"/>
    </source>
</evidence>
<dbReference type="GO" id="GO:1902201">
    <property type="term" value="P:negative regulation of bacterial-type flagellum-dependent cell motility"/>
    <property type="evidence" value="ECO:0007669"/>
    <property type="project" value="TreeGrafter"/>
</dbReference>
<feature type="domain" description="GGDEF" evidence="1">
    <location>
        <begin position="215"/>
        <end position="347"/>
    </location>
</feature>
<dbReference type="EMBL" id="CP002582">
    <property type="protein sequence ID" value="ADZ85313.1"/>
    <property type="molecule type" value="Genomic_DNA"/>
</dbReference>
<dbReference type="GO" id="GO:0005886">
    <property type="term" value="C:plasma membrane"/>
    <property type="evidence" value="ECO:0007669"/>
    <property type="project" value="TreeGrafter"/>
</dbReference>
<dbReference type="InterPro" id="IPR050469">
    <property type="entry name" value="Diguanylate_Cyclase"/>
</dbReference>
<dbReference type="GO" id="GO:0052621">
    <property type="term" value="F:diguanylate cyclase activity"/>
    <property type="evidence" value="ECO:0007669"/>
    <property type="project" value="TreeGrafter"/>
</dbReference>
<protein>
    <submittedName>
        <fullName evidence="2">Diguanylate cyclase with GAF sensor</fullName>
    </submittedName>
</protein>
<dbReference type="Proteomes" id="UP000008467">
    <property type="component" value="Chromosome"/>
</dbReference>
<name>F2JGX3_CELLD</name>
<dbReference type="Gene3D" id="3.30.450.40">
    <property type="match status" value="1"/>
</dbReference>
<dbReference type="eggNOG" id="COG3706">
    <property type="taxonomic scope" value="Bacteria"/>
</dbReference>
<dbReference type="RefSeq" id="WP_013658589.1">
    <property type="nucleotide sequence ID" value="NC_015275.1"/>
</dbReference>
<dbReference type="InterPro" id="IPR000160">
    <property type="entry name" value="GGDEF_dom"/>
</dbReference>
<gene>
    <name evidence="2" type="ordered locus">Clole_3630</name>
</gene>
<dbReference type="STRING" id="642492.Clole_3630"/>
<dbReference type="Gene3D" id="3.30.70.270">
    <property type="match status" value="1"/>
</dbReference>
<dbReference type="CDD" id="cd01949">
    <property type="entry name" value="GGDEF"/>
    <property type="match status" value="1"/>
</dbReference>
<dbReference type="PANTHER" id="PTHR45138">
    <property type="entry name" value="REGULATORY COMPONENTS OF SENSORY TRANSDUCTION SYSTEM"/>
    <property type="match status" value="1"/>
</dbReference>
<dbReference type="InterPro" id="IPR043128">
    <property type="entry name" value="Rev_trsase/Diguanyl_cyclase"/>
</dbReference>
<organism evidence="2 3">
    <name type="scientific">Cellulosilyticum lentocellum (strain ATCC 49066 / DSM 5427 / NCIMB 11756 / RHM5)</name>
    <name type="common">Clostridium lentocellum</name>
    <dbReference type="NCBI Taxonomy" id="642492"/>
    <lineage>
        <taxon>Bacteria</taxon>
        <taxon>Bacillati</taxon>
        <taxon>Bacillota</taxon>
        <taxon>Clostridia</taxon>
        <taxon>Lachnospirales</taxon>
        <taxon>Cellulosilyticaceae</taxon>
        <taxon>Cellulosilyticum</taxon>
    </lineage>
</organism>
<keyword evidence="3" id="KW-1185">Reference proteome</keyword>
<reference evidence="2 3" key="1">
    <citation type="journal article" date="2011" name="J. Bacteriol.">
        <title>Complete genome sequence of the cellulose-degrading bacterium Cellulosilyticum lentocellum.</title>
        <authorList>
            <consortium name="US DOE Joint Genome Institute"/>
            <person name="Miller D.A."/>
            <person name="Suen G."/>
            <person name="Bruce D."/>
            <person name="Copeland A."/>
            <person name="Cheng J.F."/>
            <person name="Detter C."/>
            <person name="Goodwin L.A."/>
            <person name="Han C.S."/>
            <person name="Hauser L.J."/>
            <person name="Land M.L."/>
            <person name="Lapidus A."/>
            <person name="Lucas S."/>
            <person name="Meincke L."/>
            <person name="Pitluck S."/>
            <person name="Tapia R."/>
            <person name="Teshima H."/>
            <person name="Woyke T."/>
            <person name="Fox B.G."/>
            <person name="Angert E.R."/>
            <person name="Currie C.R."/>
        </authorList>
    </citation>
    <scope>NUCLEOTIDE SEQUENCE [LARGE SCALE GENOMIC DNA]</scope>
    <source>
        <strain evidence="3">ATCC 49066 / DSM 5427 / NCIMB 11756 / RHM5</strain>
    </source>
</reference>
<proteinExistence type="predicted"/>
<dbReference type="InterPro" id="IPR029016">
    <property type="entry name" value="GAF-like_dom_sf"/>
</dbReference>
<dbReference type="NCBIfam" id="TIGR00254">
    <property type="entry name" value="GGDEF"/>
    <property type="match status" value="1"/>
</dbReference>
<dbReference type="SUPFAM" id="SSF55073">
    <property type="entry name" value="Nucleotide cyclase"/>
    <property type="match status" value="1"/>
</dbReference>
<dbReference type="HOGENOM" id="CLU_773155_0_0_9"/>
<evidence type="ECO:0000313" key="2">
    <source>
        <dbReference type="EMBL" id="ADZ85313.1"/>
    </source>
</evidence>
<dbReference type="AlphaFoldDB" id="F2JGX3"/>
<dbReference type="PANTHER" id="PTHR45138:SF9">
    <property type="entry name" value="DIGUANYLATE CYCLASE DGCM-RELATED"/>
    <property type="match status" value="1"/>
</dbReference>
<evidence type="ECO:0000313" key="3">
    <source>
        <dbReference type="Proteomes" id="UP000008467"/>
    </source>
</evidence>
<dbReference type="GO" id="GO:0043709">
    <property type="term" value="P:cell adhesion involved in single-species biofilm formation"/>
    <property type="evidence" value="ECO:0007669"/>
    <property type="project" value="TreeGrafter"/>
</dbReference>
<dbReference type="SUPFAM" id="SSF55781">
    <property type="entry name" value="GAF domain-like"/>
    <property type="match status" value="1"/>
</dbReference>
<sequence>MNTDLIENQEESVEYLQIELQQQRGMLWLLGEIMKAAMNITSFKQLMSVLTDMLMGVMGVTTCYLWLKRETSAVEDYKVYFRSIELKNEFREIKHIAIPASIKGVAESHSYSKEEINGSLIDCINTPCSRLAVPLKNFNDDSIFGALVLEHEEENFFTANTIAFFETLTVFIATNAQNSKLLQSVSTESITDPLTGTYNRRHLDHMLKEICIDNKDMTVAVVDTDNFKSINDVLGHLEGDAVLKAISQLAKGSVKEYGGEVIRYGGDEFVLLIPRPLDEAIHILEEFRQAVYYIRITYELATPITVTLGACSYPAMAATPEEAIEAADNALIRGKVKGKNRVVLATDEDIEACRVNKL</sequence>
<dbReference type="SMART" id="SM00267">
    <property type="entry name" value="GGDEF"/>
    <property type="match status" value="1"/>
</dbReference>
<dbReference type="Pfam" id="PF00990">
    <property type="entry name" value="GGDEF"/>
    <property type="match status" value="1"/>
</dbReference>
<dbReference type="InterPro" id="IPR029787">
    <property type="entry name" value="Nucleotide_cyclase"/>
</dbReference>